<reference evidence="2" key="1">
    <citation type="submission" date="2020-05" db="EMBL/GenBank/DDBJ databases">
        <title>WGS assembly of Panicum virgatum.</title>
        <authorList>
            <person name="Lovell J.T."/>
            <person name="Jenkins J."/>
            <person name="Shu S."/>
            <person name="Juenger T.E."/>
            <person name="Schmutz J."/>
        </authorList>
    </citation>
    <scope>NUCLEOTIDE SEQUENCE</scope>
    <source>
        <strain evidence="2">AP13</strain>
    </source>
</reference>
<name>A0A8T0TBM3_PANVG</name>
<gene>
    <name evidence="2" type="ORF">PVAP13_4NG131222</name>
</gene>
<organism evidence="2 3">
    <name type="scientific">Panicum virgatum</name>
    <name type="common">Blackwell switchgrass</name>
    <dbReference type="NCBI Taxonomy" id="38727"/>
    <lineage>
        <taxon>Eukaryota</taxon>
        <taxon>Viridiplantae</taxon>
        <taxon>Streptophyta</taxon>
        <taxon>Embryophyta</taxon>
        <taxon>Tracheophyta</taxon>
        <taxon>Spermatophyta</taxon>
        <taxon>Magnoliopsida</taxon>
        <taxon>Liliopsida</taxon>
        <taxon>Poales</taxon>
        <taxon>Poaceae</taxon>
        <taxon>PACMAD clade</taxon>
        <taxon>Panicoideae</taxon>
        <taxon>Panicodae</taxon>
        <taxon>Paniceae</taxon>
        <taxon>Panicinae</taxon>
        <taxon>Panicum</taxon>
        <taxon>Panicum sect. Hiantes</taxon>
    </lineage>
</organism>
<dbReference type="Proteomes" id="UP000823388">
    <property type="component" value="Chromosome 4N"/>
</dbReference>
<dbReference type="AlphaFoldDB" id="A0A8T0TBM3"/>
<feature type="region of interest" description="Disordered" evidence="1">
    <location>
        <begin position="90"/>
        <end position="121"/>
    </location>
</feature>
<accession>A0A8T0TBM3</accession>
<feature type="region of interest" description="Disordered" evidence="1">
    <location>
        <begin position="1"/>
        <end position="65"/>
    </location>
</feature>
<keyword evidence="3" id="KW-1185">Reference proteome</keyword>
<comment type="caution">
    <text evidence="2">The sequence shown here is derived from an EMBL/GenBank/DDBJ whole genome shotgun (WGS) entry which is preliminary data.</text>
</comment>
<evidence type="ECO:0000313" key="3">
    <source>
        <dbReference type="Proteomes" id="UP000823388"/>
    </source>
</evidence>
<sequence>MDPPDTRTYLLPVPTPAPDTPDAVPSHRSVPPGRARRHLHMVGSARVAPSRRPAPPGAPHRCPPGGLCRATPAGRRATFLPAGSYVDSAPSPLATGRRYALEHEPEPLSHETTALPGSAVN</sequence>
<protein>
    <submittedName>
        <fullName evidence="2">Uncharacterized protein</fullName>
    </submittedName>
</protein>
<proteinExistence type="predicted"/>
<feature type="compositionally biased region" description="Pro residues" evidence="1">
    <location>
        <begin position="52"/>
        <end position="62"/>
    </location>
</feature>
<feature type="compositionally biased region" description="Basic and acidic residues" evidence="1">
    <location>
        <begin position="99"/>
        <end position="109"/>
    </location>
</feature>
<evidence type="ECO:0000256" key="1">
    <source>
        <dbReference type="SAM" id="MobiDB-lite"/>
    </source>
</evidence>
<evidence type="ECO:0000313" key="2">
    <source>
        <dbReference type="EMBL" id="KAG2605479.1"/>
    </source>
</evidence>
<dbReference type="EMBL" id="CM029044">
    <property type="protein sequence ID" value="KAG2605479.1"/>
    <property type="molecule type" value="Genomic_DNA"/>
</dbReference>